<name>A0A286E015_9ACTN</name>
<evidence type="ECO:0000313" key="4">
    <source>
        <dbReference type="Proteomes" id="UP000219072"/>
    </source>
</evidence>
<feature type="region of interest" description="Disordered" evidence="1">
    <location>
        <begin position="369"/>
        <end position="410"/>
    </location>
</feature>
<evidence type="ECO:0000256" key="1">
    <source>
        <dbReference type="SAM" id="MobiDB-lite"/>
    </source>
</evidence>
<dbReference type="Proteomes" id="UP000219072">
    <property type="component" value="Unassembled WGS sequence"/>
</dbReference>
<feature type="compositionally biased region" description="Pro residues" evidence="1">
    <location>
        <begin position="400"/>
        <end position="410"/>
    </location>
</feature>
<feature type="compositionally biased region" description="Low complexity" evidence="1">
    <location>
        <begin position="378"/>
        <end position="399"/>
    </location>
</feature>
<keyword evidence="4" id="KW-1185">Reference proteome</keyword>
<evidence type="ECO:0000313" key="3">
    <source>
        <dbReference type="EMBL" id="SOD64242.1"/>
    </source>
</evidence>
<reference evidence="3 4" key="1">
    <citation type="submission" date="2017-09" db="EMBL/GenBank/DDBJ databases">
        <authorList>
            <person name="Ehlers B."/>
            <person name="Leendertz F.H."/>
        </authorList>
    </citation>
    <scope>NUCLEOTIDE SEQUENCE [LARGE SCALE GENOMIC DNA]</scope>
    <source>
        <strain evidence="3 4">CGMCC 4.7095</strain>
    </source>
</reference>
<evidence type="ECO:0000259" key="2">
    <source>
        <dbReference type="Pfam" id="PF11203"/>
    </source>
</evidence>
<sequence>MNTVGNARQSWRGRVAAVQAGLGCAATGVALASPWGYALAGGGAAVLAAALTRVGGDWADRRLLAALGRGDLAAVPAPPSPADPWGLAHTVLPALDVVEVADRNGPPLGVLADGRGHAAALALPSGALPALPVGLACAFLAEDPARPAAVQLCVERFAPPPWDAQHRYQPTLAYRQLPVGGAPIALRSVLLARYEPLAAPAAARRRGGGEAGARAAVAAATARLRARLAAGGVPATPLGAPELAGLLRESGDPDGRGRPLAGVWSGESATHALATATVPDQAAWTRLLSLLGGCAADRALACATLTLEPEGPTARVAVRLVSALPQVATAERERLVATGVLDAAPPDPRTGLLATLPVACPAAPLTETAPLTGTIPSTATVPPAGTVPPTATVPPAGAQNPPPAPVRSAP</sequence>
<accession>A0A286E015</accession>
<dbReference type="AlphaFoldDB" id="A0A286E015"/>
<feature type="domain" description="Type VII secretion system protein EccE" evidence="2">
    <location>
        <begin position="190"/>
        <end position="252"/>
    </location>
</feature>
<organism evidence="3 4">
    <name type="scientific">Streptomyces zhaozhouensis</name>
    <dbReference type="NCBI Taxonomy" id="1300267"/>
    <lineage>
        <taxon>Bacteria</taxon>
        <taxon>Bacillati</taxon>
        <taxon>Actinomycetota</taxon>
        <taxon>Actinomycetes</taxon>
        <taxon>Kitasatosporales</taxon>
        <taxon>Streptomycetaceae</taxon>
        <taxon>Streptomyces</taxon>
    </lineage>
</organism>
<dbReference type="EMBL" id="OCNE01000015">
    <property type="protein sequence ID" value="SOD64242.1"/>
    <property type="molecule type" value="Genomic_DNA"/>
</dbReference>
<proteinExistence type="predicted"/>
<dbReference type="InterPro" id="IPR050051">
    <property type="entry name" value="EccE_dom"/>
</dbReference>
<gene>
    <name evidence="3" type="ORF">SAMN06297387_115102</name>
</gene>
<protein>
    <submittedName>
        <fullName evidence="3">Type VII ESX secretion system translocon, EccE</fullName>
    </submittedName>
</protein>
<dbReference type="Pfam" id="PF11203">
    <property type="entry name" value="EccE"/>
    <property type="match status" value="1"/>
</dbReference>